<feature type="compositionally biased region" description="Polar residues" evidence="1">
    <location>
        <begin position="717"/>
        <end position="739"/>
    </location>
</feature>
<feature type="compositionally biased region" description="Low complexity" evidence="1">
    <location>
        <begin position="769"/>
        <end position="797"/>
    </location>
</feature>
<feature type="region of interest" description="Disordered" evidence="1">
    <location>
        <begin position="160"/>
        <end position="1248"/>
    </location>
</feature>
<feature type="compositionally biased region" description="Low complexity" evidence="1">
    <location>
        <begin position="287"/>
        <end position="308"/>
    </location>
</feature>
<dbReference type="Proteomes" id="UP000320762">
    <property type="component" value="Unassembled WGS sequence"/>
</dbReference>
<feature type="compositionally biased region" description="Basic and acidic residues" evidence="1">
    <location>
        <begin position="1023"/>
        <end position="1043"/>
    </location>
</feature>
<feature type="compositionally biased region" description="Low complexity" evidence="1">
    <location>
        <begin position="627"/>
        <end position="644"/>
    </location>
</feature>
<name>A0A550BZM4_9AGAR</name>
<proteinExistence type="predicted"/>
<feature type="compositionally biased region" description="Basic and acidic residues" evidence="1">
    <location>
        <begin position="1165"/>
        <end position="1177"/>
    </location>
</feature>
<feature type="compositionally biased region" description="Low complexity" evidence="1">
    <location>
        <begin position="368"/>
        <end position="380"/>
    </location>
</feature>
<feature type="compositionally biased region" description="Pro residues" evidence="1">
    <location>
        <begin position="309"/>
        <end position="340"/>
    </location>
</feature>
<feature type="compositionally biased region" description="Polar residues" evidence="1">
    <location>
        <begin position="818"/>
        <end position="828"/>
    </location>
</feature>
<feature type="compositionally biased region" description="Polar residues" evidence="1">
    <location>
        <begin position="924"/>
        <end position="935"/>
    </location>
</feature>
<feature type="compositionally biased region" description="Low complexity" evidence="1">
    <location>
        <begin position="865"/>
        <end position="891"/>
    </location>
</feature>
<evidence type="ECO:0000256" key="1">
    <source>
        <dbReference type="SAM" id="MobiDB-lite"/>
    </source>
</evidence>
<feature type="compositionally biased region" description="Basic residues" evidence="1">
    <location>
        <begin position="1204"/>
        <end position="1213"/>
    </location>
</feature>
<feature type="compositionally biased region" description="Acidic residues" evidence="1">
    <location>
        <begin position="197"/>
        <end position="207"/>
    </location>
</feature>
<dbReference type="OrthoDB" id="3058629at2759"/>
<feature type="compositionally biased region" description="Basic and acidic residues" evidence="1">
    <location>
        <begin position="607"/>
        <end position="626"/>
    </location>
</feature>
<protein>
    <submittedName>
        <fullName evidence="2">Uncharacterized protein</fullName>
    </submittedName>
</protein>
<feature type="compositionally biased region" description="Basic and acidic residues" evidence="1">
    <location>
        <begin position="683"/>
        <end position="692"/>
    </location>
</feature>
<gene>
    <name evidence="2" type="ORF">BD626DRAFT_203679</name>
</gene>
<organism evidence="2 3">
    <name type="scientific">Schizophyllum amplum</name>
    <dbReference type="NCBI Taxonomy" id="97359"/>
    <lineage>
        <taxon>Eukaryota</taxon>
        <taxon>Fungi</taxon>
        <taxon>Dikarya</taxon>
        <taxon>Basidiomycota</taxon>
        <taxon>Agaricomycotina</taxon>
        <taxon>Agaricomycetes</taxon>
        <taxon>Agaricomycetidae</taxon>
        <taxon>Agaricales</taxon>
        <taxon>Schizophyllaceae</taxon>
        <taxon>Schizophyllum</taxon>
    </lineage>
</organism>
<feature type="compositionally biased region" description="Low complexity" evidence="1">
    <location>
        <begin position="748"/>
        <end position="759"/>
    </location>
</feature>
<dbReference type="AlphaFoldDB" id="A0A550BZM4"/>
<feature type="compositionally biased region" description="Low complexity" evidence="1">
    <location>
        <begin position="1192"/>
        <end position="1203"/>
    </location>
</feature>
<feature type="compositionally biased region" description="Basic residues" evidence="1">
    <location>
        <begin position="1121"/>
        <end position="1132"/>
    </location>
</feature>
<evidence type="ECO:0000313" key="2">
    <source>
        <dbReference type="EMBL" id="TRM57999.1"/>
    </source>
</evidence>
<feature type="compositionally biased region" description="Basic and acidic residues" evidence="1">
    <location>
        <begin position="558"/>
        <end position="575"/>
    </location>
</feature>
<feature type="compositionally biased region" description="Polar residues" evidence="1">
    <location>
        <begin position="944"/>
        <end position="958"/>
    </location>
</feature>
<feature type="compositionally biased region" description="Basic and acidic residues" evidence="1">
    <location>
        <begin position="666"/>
        <end position="675"/>
    </location>
</feature>
<sequence length="1272" mass="138591">MPYYHPPLILDDEAIRSDRSLGWYNHDTAGDFRFPFGNNVGRRVNEVPEWYLVWVQRHLRYRTGATEIYDAVKSYVDGMQDCADEWFAEFIIPCGAQHRGKTLRRCGDRKWLSWVIQRSWLRQNCPLFVEAVGIWLKSKTGFKAAANRSTFLPPSQYRIDLRDSMPDDEVVSSDGEEEDEDISEDNVTITREHAFEGDLEEEDEAPDQDASVSDAEDHRSSQAASSYDRQSSTEGFIVDDSVLEASTDDEAFAELERADPSLKNHRKRPRSSRGAPSENDVQKRGRLSLSQRSRRVLPPSSPSGSSPGPDSPSPDSPSPDPSGSPNPQRIPTPDDTPPPSQRTRARTQAVQEPESARPRTRAQTAVDSPTTTPAWTSSASQKPLRTYASLRKRRMQAARIAQLVDSPSDTSNSDEDLPAAQGRTSASNDDDAPPVKGKKHLVLSHVEISVPPSQRRSTKGFTSPDEKPPLDNDSSDDDHASVPAHTHQAVKQQHRPRLVLDYVEISTPPRNRTTIKTDPSDSDSRPAASSSAHAGRPSRRAMGAGSDPASSRPPTKTRQKEDAERVPLDMVEVKVLRSSARLTHSTAIVSTSLTRSTPPGSGAQASPERRQASPDTEPRPSPDARSRASPSPQPSISSQSLPGPRRSSRLIVPSSNKRRPASPAGEPRESKRVRTTENQASSSKDDGVERRANTVRTTSAGAPTRSAGVHTGAKGSSGATSEPSGPTASGSIVASSTRTKVALLSKLAPGPSSMAASSPKLEYRSSSQTTTTADRTTTVETITLTITRISSRKTISSGNDEANISEASASNGPPAKTAVQSSEAGTSSLKKDNSSSKAAGSSSKANGLPSKARRGGPSDALSEQPAPAVSSSSTPSTSSTTVIASSTTITPRSGTVAPSSGLRTEITSAIAPSSSRATILRPSALSSRPSTSTAVPSVRPSASVRFSTSAAGPSTASRDPSALPLAPKRRNKRSILAAVMRGEVEQRPRSLTPEGEWEWYQDDNDRLVKRPVTKKQEEDEDKPDVHLEKQKKDEGKREDEDTGKRRRGTGKRGEDLEKPEEEDADTRALSPLMIDVISSDEEQEVADQPVAGQDIVAGGNTAEVDVANQEVPETDEEAVRRERKKERKRLRREQKEQDAREEQERAEQERSATLVKKEKKRVKREKKERDERAREADQEQPSQGEPAPVEIQKASGKSGGSKSAKGKGQVKVKVKGEQHAPLRHWNSRLAARMRGEIPPEERPAAYDEREWEGKKWILVQGDDDRLYRKVVE</sequence>
<feature type="compositionally biased region" description="Polar residues" evidence="1">
    <location>
        <begin position="221"/>
        <end position="234"/>
    </location>
</feature>
<dbReference type="STRING" id="97359.A0A550BZM4"/>
<accession>A0A550BZM4</accession>
<evidence type="ECO:0000313" key="3">
    <source>
        <dbReference type="Proteomes" id="UP000320762"/>
    </source>
</evidence>
<reference evidence="2 3" key="1">
    <citation type="journal article" date="2019" name="New Phytol.">
        <title>Comparative genomics reveals unique wood-decay strategies and fruiting body development in the Schizophyllaceae.</title>
        <authorList>
            <person name="Almasi E."/>
            <person name="Sahu N."/>
            <person name="Krizsan K."/>
            <person name="Balint B."/>
            <person name="Kovacs G.M."/>
            <person name="Kiss B."/>
            <person name="Cseklye J."/>
            <person name="Drula E."/>
            <person name="Henrissat B."/>
            <person name="Nagy I."/>
            <person name="Chovatia M."/>
            <person name="Adam C."/>
            <person name="LaButti K."/>
            <person name="Lipzen A."/>
            <person name="Riley R."/>
            <person name="Grigoriev I.V."/>
            <person name="Nagy L.G."/>
        </authorList>
    </citation>
    <scope>NUCLEOTIDE SEQUENCE [LARGE SCALE GENOMIC DNA]</scope>
    <source>
        <strain evidence="2 3">NL-1724</strain>
    </source>
</reference>
<feature type="compositionally biased region" description="Polar residues" evidence="1">
    <location>
        <begin position="508"/>
        <end position="517"/>
    </location>
</feature>
<feature type="compositionally biased region" description="Polar residues" evidence="1">
    <location>
        <begin position="580"/>
        <end position="599"/>
    </location>
</feature>
<keyword evidence="3" id="KW-1185">Reference proteome</keyword>
<dbReference type="EMBL" id="VDMD01000040">
    <property type="protein sequence ID" value="TRM57999.1"/>
    <property type="molecule type" value="Genomic_DNA"/>
</dbReference>
<feature type="compositionally biased region" description="Low complexity" evidence="1">
    <location>
        <begin position="835"/>
        <end position="847"/>
    </location>
</feature>
<feature type="compositionally biased region" description="Basic and acidic residues" evidence="1">
    <location>
        <begin position="1233"/>
        <end position="1248"/>
    </location>
</feature>
<feature type="compositionally biased region" description="Polar residues" evidence="1">
    <location>
        <begin position="798"/>
        <end position="811"/>
    </location>
</feature>
<feature type="compositionally biased region" description="Low complexity" evidence="1">
    <location>
        <begin position="525"/>
        <end position="535"/>
    </location>
</feature>
<feature type="compositionally biased region" description="Basic and acidic residues" evidence="1">
    <location>
        <begin position="1133"/>
        <end position="1150"/>
    </location>
</feature>
<feature type="compositionally biased region" description="Polar residues" evidence="1">
    <location>
        <begin position="451"/>
        <end position="461"/>
    </location>
</feature>
<feature type="compositionally biased region" description="Polar residues" evidence="1">
    <location>
        <begin position="892"/>
        <end position="917"/>
    </location>
</feature>
<comment type="caution">
    <text evidence="2">The sequence shown here is derived from an EMBL/GenBank/DDBJ whole genome shotgun (WGS) entry which is preliminary data.</text>
</comment>
<feature type="compositionally biased region" description="Acidic residues" evidence="1">
    <location>
        <begin position="166"/>
        <end position="184"/>
    </location>
</feature>